<dbReference type="Pfam" id="PF03171">
    <property type="entry name" value="2OG-FeII_Oxy"/>
    <property type="match status" value="1"/>
</dbReference>
<dbReference type="GO" id="GO:0046872">
    <property type="term" value="F:metal ion binding"/>
    <property type="evidence" value="ECO:0007669"/>
    <property type="project" value="UniProtKB-KW"/>
</dbReference>
<dbReference type="InterPro" id="IPR005123">
    <property type="entry name" value="Oxoglu/Fe-dep_dioxygenase_dom"/>
</dbReference>
<protein>
    <recommendedName>
        <fullName evidence="6">Fe2OG dioxygenase domain-containing protein</fullName>
    </recommendedName>
</protein>
<evidence type="ECO:0000256" key="5">
    <source>
        <dbReference type="RuleBase" id="RU003682"/>
    </source>
</evidence>
<feature type="domain" description="Fe2OG dioxygenase" evidence="6">
    <location>
        <begin position="186"/>
        <end position="289"/>
    </location>
</feature>
<evidence type="ECO:0000256" key="3">
    <source>
        <dbReference type="ARBA" id="ARBA00023002"/>
    </source>
</evidence>
<keyword evidence="3 5" id="KW-0560">Oxidoreductase</keyword>
<proteinExistence type="inferred from homology"/>
<dbReference type="HOGENOM" id="CLU_010119_6_3_1"/>
<evidence type="ECO:0000313" key="7">
    <source>
        <dbReference type="EMBL" id="KIK16930.1"/>
    </source>
</evidence>
<accession>A0A0C9XWR6</accession>
<dbReference type="PANTHER" id="PTHR10209:SF804">
    <property type="entry name" value="FE2OG DIOXYGENASE DOMAIN-CONTAINING PROTEIN"/>
    <property type="match status" value="1"/>
</dbReference>
<dbReference type="Gene3D" id="2.60.120.330">
    <property type="entry name" value="B-lactam Antibiotic, Isopenicillin N Synthase, Chain"/>
    <property type="match status" value="1"/>
</dbReference>
<name>A0A0C9XWR6_9AGAM</name>
<keyword evidence="4 5" id="KW-0408">Iron</keyword>
<dbReference type="GO" id="GO:0016491">
    <property type="term" value="F:oxidoreductase activity"/>
    <property type="evidence" value="ECO:0007669"/>
    <property type="project" value="UniProtKB-KW"/>
</dbReference>
<gene>
    <name evidence="7" type="ORF">PISMIDRAFT_239411</name>
</gene>
<dbReference type="Proteomes" id="UP000054018">
    <property type="component" value="Unassembled WGS sequence"/>
</dbReference>
<dbReference type="Pfam" id="PF14226">
    <property type="entry name" value="DIOX_N"/>
    <property type="match status" value="1"/>
</dbReference>
<dbReference type="OrthoDB" id="288590at2759"/>
<dbReference type="STRING" id="765257.A0A0C9XWR6"/>
<dbReference type="SUPFAM" id="SSF51197">
    <property type="entry name" value="Clavaminate synthase-like"/>
    <property type="match status" value="1"/>
</dbReference>
<evidence type="ECO:0000256" key="1">
    <source>
        <dbReference type="ARBA" id="ARBA00008056"/>
    </source>
</evidence>
<dbReference type="EMBL" id="KN833843">
    <property type="protein sequence ID" value="KIK16930.1"/>
    <property type="molecule type" value="Genomic_DNA"/>
</dbReference>
<evidence type="ECO:0000256" key="2">
    <source>
        <dbReference type="ARBA" id="ARBA00022723"/>
    </source>
</evidence>
<dbReference type="PROSITE" id="PS51471">
    <property type="entry name" value="FE2OG_OXY"/>
    <property type="match status" value="1"/>
</dbReference>
<dbReference type="InterPro" id="IPR027443">
    <property type="entry name" value="IPNS-like_sf"/>
</dbReference>
<keyword evidence="8" id="KW-1185">Reference proteome</keyword>
<dbReference type="AlphaFoldDB" id="A0A0C9XWR6"/>
<comment type="similarity">
    <text evidence="1 5">Belongs to the iron/ascorbate-dependent oxidoreductase family.</text>
</comment>
<sequence>MSLVETATSVSGAFDSIPIIDIGHASTHEERVTLAQQVRDACVNVGFFYIKNHGIPEETIDTALSAMKTYFSFPVETKMKLYHRRGAHYRGYEPLLDSNLDPANRGDLYEGFVIGWEELVPTEDDDKKADDKPTTIENLWPSEPVGFREALVNYYHAAFNVGKFLHRLFALALDLPETYFDDKLKRSPIMRGLHYPPQTGPEDDRIVGVGAHSDFECFTILWQEPDIQALQLLNSKNQWINATPIPGTLVINIGDLLSRWTNDIFRSTVHRAINRSGVCRYSMPLFIGADPHVDVEPLPSCVSSDRPARYENINSGEYVRKRLRDMYQQGTGTSGGPE</sequence>
<dbReference type="PANTHER" id="PTHR10209">
    <property type="entry name" value="OXIDOREDUCTASE, 2OG-FE II OXYGENASE FAMILY PROTEIN"/>
    <property type="match status" value="1"/>
</dbReference>
<evidence type="ECO:0000313" key="8">
    <source>
        <dbReference type="Proteomes" id="UP000054018"/>
    </source>
</evidence>
<evidence type="ECO:0000256" key="4">
    <source>
        <dbReference type="ARBA" id="ARBA00023004"/>
    </source>
</evidence>
<dbReference type="InterPro" id="IPR044861">
    <property type="entry name" value="IPNS-like_FE2OG_OXY"/>
</dbReference>
<reference evidence="7 8" key="1">
    <citation type="submission" date="2014-04" db="EMBL/GenBank/DDBJ databases">
        <authorList>
            <consortium name="DOE Joint Genome Institute"/>
            <person name="Kuo A."/>
            <person name="Kohler A."/>
            <person name="Costa M.D."/>
            <person name="Nagy L.G."/>
            <person name="Floudas D."/>
            <person name="Copeland A."/>
            <person name="Barry K.W."/>
            <person name="Cichocki N."/>
            <person name="Veneault-Fourrey C."/>
            <person name="LaButti K."/>
            <person name="Lindquist E.A."/>
            <person name="Lipzen A."/>
            <person name="Lundell T."/>
            <person name="Morin E."/>
            <person name="Murat C."/>
            <person name="Sun H."/>
            <person name="Tunlid A."/>
            <person name="Henrissat B."/>
            <person name="Grigoriev I.V."/>
            <person name="Hibbett D.S."/>
            <person name="Martin F."/>
            <person name="Nordberg H.P."/>
            <person name="Cantor M.N."/>
            <person name="Hua S.X."/>
        </authorList>
    </citation>
    <scope>NUCLEOTIDE SEQUENCE [LARGE SCALE GENOMIC DNA]</scope>
    <source>
        <strain evidence="7 8">441</strain>
    </source>
</reference>
<keyword evidence="2 5" id="KW-0479">Metal-binding</keyword>
<evidence type="ECO:0000259" key="6">
    <source>
        <dbReference type="PROSITE" id="PS51471"/>
    </source>
</evidence>
<organism evidence="7 8">
    <name type="scientific">Pisolithus microcarpus 441</name>
    <dbReference type="NCBI Taxonomy" id="765257"/>
    <lineage>
        <taxon>Eukaryota</taxon>
        <taxon>Fungi</taxon>
        <taxon>Dikarya</taxon>
        <taxon>Basidiomycota</taxon>
        <taxon>Agaricomycotina</taxon>
        <taxon>Agaricomycetes</taxon>
        <taxon>Agaricomycetidae</taxon>
        <taxon>Boletales</taxon>
        <taxon>Sclerodermatineae</taxon>
        <taxon>Pisolithaceae</taxon>
        <taxon>Pisolithus</taxon>
    </lineage>
</organism>
<dbReference type="InterPro" id="IPR026992">
    <property type="entry name" value="DIOX_N"/>
</dbReference>
<reference evidence="8" key="2">
    <citation type="submission" date="2015-01" db="EMBL/GenBank/DDBJ databases">
        <title>Evolutionary Origins and Diversification of the Mycorrhizal Mutualists.</title>
        <authorList>
            <consortium name="DOE Joint Genome Institute"/>
            <consortium name="Mycorrhizal Genomics Consortium"/>
            <person name="Kohler A."/>
            <person name="Kuo A."/>
            <person name="Nagy L.G."/>
            <person name="Floudas D."/>
            <person name="Copeland A."/>
            <person name="Barry K.W."/>
            <person name="Cichocki N."/>
            <person name="Veneault-Fourrey C."/>
            <person name="LaButti K."/>
            <person name="Lindquist E.A."/>
            <person name="Lipzen A."/>
            <person name="Lundell T."/>
            <person name="Morin E."/>
            <person name="Murat C."/>
            <person name="Riley R."/>
            <person name="Ohm R."/>
            <person name="Sun H."/>
            <person name="Tunlid A."/>
            <person name="Henrissat B."/>
            <person name="Grigoriev I.V."/>
            <person name="Hibbett D.S."/>
            <person name="Martin F."/>
        </authorList>
    </citation>
    <scope>NUCLEOTIDE SEQUENCE [LARGE SCALE GENOMIC DNA]</scope>
    <source>
        <strain evidence="8">441</strain>
    </source>
</reference>